<dbReference type="Proteomes" id="UP000234275">
    <property type="component" value="Unassembled WGS sequence"/>
</dbReference>
<dbReference type="GeneID" id="36562953"/>
<protein>
    <submittedName>
        <fullName evidence="2">Uncharacterized protein</fullName>
    </submittedName>
</protein>
<name>A0A2I2GSM7_9EURO</name>
<keyword evidence="1" id="KW-1133">Transmembrane helix</keyword>
<dbReference type="VEuPathDB" id="FungiDB:P170DRAFT_52030"/>
<proteinExistence type="predicted"/>
<reference evidence="2 3" key="1">
    <citation type="submission" date="2016-12" db="EMBL/GenBank/DDBJ databases">
        <title>The genomes of Aspergillus section Nigri reveals drivers in fungal speciation.</title>
        <authorList>
            <consortium name="DOE Joint Genome Institute"/>
            <person name="Vesth T.C."/>
            <person name="Nybo J."/>
            <person name="Theobald S."/>
            <person name="Brandl J."/>
            <person name="Frisvad J.C."/>
            <person name="Nielsen K.F."/>
            <person name="Lyhne E.K."/>
            <person name="Kogle M.E."/>
            <person name="Kuo A."/>
            <person name="Riley R."/>
            <person name="Clum A."/>
            <person name="Nolan M."/>
            <person name="Lipzen A."/>
            <person name="Salamov A."/>
            <person name="Henrissat B."/>
            <person name="Wiebenga A."/>
            <person name="De Vries R.P."/>
            <person name="Grigoriev I.V."/>
            <person name="Mortensen U.H."/>
            <person name="Andersen M.R."/>
            <person name="Baker S.E."/>
        </authorList>
    </citation>
    <scope>NUCLEOTIDE SEQUENCE [LARGE SCALE GENOMIC DNA]</scope>
    <source>
        <strain evidence="2 3">IBT 23096</strain>
    </source>
</reference>
<keyword evidence="1" id="KW-0472">Membrane</keyword>
<keyword evidence="1" id="KW-0812">Transmembrane</keyword>
<feature type="transmembrane region" description="Helical" evidence="1">
    <location>
        <begin position="7"/>
        <end position="29"/>
    </location>
</feature>
<comment type="caution">
    <text evidence="2">The sequence shown here is derived from an EMBL/GenBank/DDBJ whole genome shotgun (WGS) entry which is preliminary data.</text>
</comment>
<sequence length="86" mass="10089">MCGYVRVTDFIIKVTPSLLLIGLIVFNALHYFRVFLMRPDLIDGLLLSNMLMGFYLAFINRGTSFRDDLRLYLNRRERERAGSKIQ</sequence>
<evidence type="ECO:0000256" key="1">
    <source>
        <dbReference type="SAM" id="Phobius"/>
    </source>
</evidence>
<organism evidence="2 3">
    <name type="scientific">Aspergillus steynii IBT 23096</name>
    <dbReference type="NCBI Taxonomy" id="1392250"/>
    <lineage>
        <taxon>Eukaryota</taxon>
        <taxon>Fungi</taxon>
        <taxon>Dikarya</taxon>
        <taxon>Ascomycota</taxon>
        <taxon>Pezizomycotina</taxon>
        <taxon>Eurotiomycetes</taxon>
        <taxon>Eurotiomycetidae</taxon>
        <taxon>Eurotiales</taxon>
        <taxon>Aspergillaceae</taxon>
        <taxon>Aspergillus</taxon>
        <taxon>Aspergillus subgen. Circumdati</taxon>
    </lineage>
</organism>
<dbReference type="AlphaFoldDB" id="A0A2I2GSM7"/>
<evidence type="ECO:0000313" key="2">
    <source>
        <dbReference type="EMBL" id="PLB55876.1"/>
    </source>
</evidence>
<gene>
    <name evidence="2" type="ORF">P170DRAFT_52030</name>
</gene>
<evidence type="ECO:0000313" key="3">
    <source>
        <dbReference type="Proteomes" id="UP000234275"/>
    </source>
</evidence>
<keyword evidence="3" id="KW-1185">Reference proteome</keyword>
<dbReference type="RefSeq" id="XP_024711178.1">
    <property type="nucleotide sequence ID" value="XM_024855247.1"/>
</dbReference>
<accession>A0A2I2GSM7</accession>
<dbReference type="EMBL" id="MSFO01000001">
    <property type="protein sequence ID" value="PLB55876.1"/>
    <property type="molecule type" value="Genomic_DNA"/>
</dbReference>
<feature type="transmembrane region" description="Helical" evidence="1">
    <location>
        <begin position="41"/>
        <end position="60"/>
    </location>
</feature>